<name>A0ABP1QCC5_9HEXA</name>
<sequence>MLLSENLLKWFHRGHNSVKGIGYIIHNVDKSTGKLVVVSDSKVKVGKVCLVISGFLTFTAIVQVIYESYHGMPLDHLLHSCFYLVAYCAAFCQQSTIISKRKNMSECFNHALDFERRHNGINWKPEDQTGALITKAFTLIALSPVLLDDISYALQVFAKPCSPSNFGNLLNPSCSPSIWGTMPQDWSPLTLKIGGLLARSVMGIVGFIFCSFNFPAFTLEKVFACLCCHCITNYIKWFLNKMQNLNVKRKGWQNDVAIFRQIQVITFEFNGYHQQHSAVCKLLQMIGFLVISAFAMIRLHDKLVLAQMIIYFMGIAETIIGIVLVYGTKAGVSVASEELMNEQAIRANIIENVERGNISKLLHSLEKYPRTRSDFKTYYEEVYSKDIPSWKFPVIQNLEEYLSLFSQCLIHITNSQNVDLQIQSTIPILIRHHVPAKITATPYYYQEILTWVPPRLNATGLPLTYSEFDCPFSKYSQDTTFFRGLCSSIIKSNFSFNIRPWNCEVIVALFPPLYMFEGRYFFPNEWRHQLPVYLLFPHVWKPSPVVDEYDNHFESNVFHIWIMDELYEQNWNMRNAIQWKKLIFAARSQLNALAYDTFTILKTRRLETHQRIFQLESNITTIIVPIFCKTIKDQDCESSKPNSHIVNEKSRHVAVSEVFQLIGDKIYNLYNLDIPPREYERLIWLWKNITILPNFGQLYKQVLDDVGPWPAAKHGYSTLRFTLYVRNFQRSLSKWQERHAFEVLKRCNKSAVILPALTCHQMARNLTDQEDLADVYVGEDVLFDRAFRIRVSGYASVKQIIKAKLMISSGIWDFWSQIFQHGAMFKVDKSSEKVATGVGVSYFMAPGQSFDRWCGAVWLVMTGYSNS</sequence>
<feature type="transmembrane region" description="Helical" evidence="1">
    <location>
        <begin position="221"/>
        <end position="239"/>
    </location>
</feature>
<organism evidence="2 3">
    <name type="scientific">Orchesella dallaii</name>
    <dbReference type="NCBI Taxonomy" id="48710"/>
    <lineage>
        <taxon>Eukaryota</taxon>
        <taxon>Metazoa</taxon>
        <taxon>Ecdysozoa</taxon>
        <taxon>Arthropoda</taxon>
        <taxon>Hexapoda</taxon>
        <taxon>Collembola</taxon>
        <taxon>Entomobryomorpha</taxon>
        <taxon>Entomobryoidea</taxon>
        <taxon>Orchesellidae</taxon>
        <taxon>Orchesellinae</taxon>
        <taxon>Orchesella</taxon>
    </lineage>
</organism>
<reference evidence="2 3" key="1">
    <citation type="submission" date="2024-08" db="EMBL/GenBank/DDBJ databases">
        <authorList>
            <person name="Cucini C."/>
            <person name="Frati F."/>
        </authorList>
    </citation>
    <scope>NUCLEOTIDE SEQUENCE [LARGE SCALE GENOMIC DNA]</scope>
</reference>
<comment type="caution">
    <text evidence="2">The sequence shown here is derived from an EMBL/GenBank/DDBJ whole genome shotgun (WGS) entry which is preliminary data.</text>
</comment>
<evidence type="ECO:0000313" key="3">
    <source>
        <dbReference type="Proteomes" id="UP001642540"/>
    </source>
</evidence>
<keyword evidence="3" id="KW-1185">Reference proteome</keyword>
<feature type="transmembrane region" description="Helical" evidence="1">
    <location>
        <begin position="303"/>
        <end position="326"/>
    </location>
</feature>
<evidence type="ECO:0000256" key="1">
    <source>
        <dbReference type="SAM" id="Phobius"/>
    </source>
</evidence>
<proteinExistence type="predicted"/>
<protein>
    <submittedName>
        <fullName evidence="2">Uncharacterized protein</fullName>
    </submittedName>
</protein>
<gene>
    <name evidence="2" type="ORF">ODALV1_LOCUS9840</name>
</gene>
<feature type="transmembrane region" description="Helical" evidence="1">
    <location>
        <begin position="48"/>
        <end position="65"/>
    </location>
</feature>
<dbReference type="EMBL" id="CAXLJM020000030">
    <property type="protein sequence ID" value="CAL8098143.1"/>
    <property type="molecule type" value="Genomic_DNA"/>
</dbReference>
<dbReference type="Proteomes" id="UP001642540">
    <property type="component" value="Unassembled WGS sequence"/>
</dbReference>
<feature type="transmembrane region" description="Helical" evidence="1">
    <location>
        <begin position="77"/>
        <end position="98"/>
    </location>
</feature>
<keyword evidence="1" id="KW-1133">Transmembrane helix</keyword>
<feature type="transmembrane region" description="Helical" evidence="1">
    <location>
        <begin position="196"/>
        <end position="215"/>
    </location>
</feature>
<evidence type="ECO:0000313" key="2">
    <source>
        <dbReference type="EMBL" id="CAL8098143.1"/>
    </source>
</evidence>
<keyword evidence="1" id="KW-0812">Transmembrane</keyword>
<keyword evidence="1" id="KW-0472">Membrane</keyword>
<accession>A0ABP1QCC5</accession>